<evidence type="ECO:0000313" key="2">
    <source>
        <dbReference type="Proteomes" id="UP000664357"/>
    </source>
</evidence>
<name>A0ABV0EKW1_9ENTE</name>
<comment type="caution">
    <text evidence="1">The sequence shown here is derived from an EMBL/GenBank/DDBJ whole genome shotgun (WGS) entry which is preliminary data.</text>
</comment>
<accession>A0ABV0EKW1</accession>
<dbReference type="Proteomes" id="UP000664357">
    <property type="component" value="Unassembled WGS sequence"/>
</dbReference>
<gene>
    <name evidence="1" type="ORF">JZO67_001170</name>
</gene>
<protein>
    <submittedName>
        <fullName evidence="1">Uncharacterized protein</fullName>
    </submittedName>
</protein>
<keyword evidence="2" id="KW-1185">Reference proteome</keyword>
<evidence type="ECO:0000313" key="1">
    <source>
        <dbReference type="EMBL" id="MEO1769219.1"/>
    </source>
</evidence>
<sequence length="34" mass="3988">MFGKFNLWILDKKSRLSYINILIDGSINVRAPTY</sequence>
<organism evidence="1 2">
    <name type="scientific">Candidatus Enterococcus ferrettii</name>
    <dbReference type="NCBI Taxonomy" id="2815324"/>
    <lineage>
        <taxon>Bacteria</taxon>
        <taxon>Bacillati</taxon>
        <taxon>Bacillota</taxon>
        <taxon>Bacilli</taxon>
        <taxon>Lactobacillales</taxon>
        <taxon>Enterococcaceae</taxon>
        <taxon>Enterococcus</taxon>
    </lineage>
</organism>
<reference evidence="1 2" key="1">
    <citation type="submission" date="2021-03" db="EMBL/GenBank/DDBJ databases">
        <authorList>
            <person name="Gilmore M.S."/>
            <person name="Schwartzman J."/>
            <person name="Van Tyne D."/>
            <person name="Martin M."/>
            <person name="Earl A.M."/>
            <person name="Manson A.L."/>
            <person name="Straub T."/>
            <person name="Salamzade R."/>
            <person name="Saavedra J."/>
            <person name="Lebreton F."/>
            <person name="Prichula J."/>
            <person name="Schaufler K."/>
            <person name="Gaca A."/>
            <person name="Sgardioli B."/>
            <person name="Wagenaar J."/>
            <person name="Strong T."/>
        </authorList>
    </citation>
    <scope>NUCLEOTIDE SEQUENCE [LARGE SCALE GENOMIC DNA]</scope>
    <source>
        <strain evidence="1 2">665A</strain>
    </source>
</reference>
<proteinExistence type="predicted"/>
<reference evidence="1 2" key="2">
    <citation type="submission" date="2024-02" db="EMBL/GenBank/DDBJ databases">
        <title>The Genome Sequence of Enterococcus sp. DIV0159.</title>
        <authorList>
            <person name="Earl A."/>
            <person name="Manson A."/>
            <person name="Gilmore M."/>
            <person name="Sanders J."/>
            <person name="Shea T."/>
            <person name="Howe W."/>
            <person name="Livny J."/>
            <person name="Cuomo C."/>
            <person name="Neafsey D."/>
            <person name="Birren B."/>
        </authorList>
    </citation>
    <scope>NUCLEOTIDE SEQUENCE [LARGE SCALE GENOMIC DNA]</scope>
    <source>
        <strain evidence="1 2">665A</strain>
    </source>
</reference>
<dbReference type="EMBL" id="JAFREL020000001">
    <property type="protein sequence ID" value="MEO1769219.1"/>
    <property type="molecule type" value="Genomic_DNA"/>
</dbReference>